<evidence type="ECO:0000256" key="8">
    <source>
        <dbReference type="RuleBase" id="RU363111"/>
    </source>
</evidence>
<protein>
    <recommendedName>
        <fullName evidence="8">Vesicle transport protein</fullName>
    </recommendedName>
</protein>
<keyword evidence="4 8" id="KW-0653">Protein transport</keyword>
<evidence type="ECO:0000256" key="4">
    <source>
        <dbReference type="ARBA" id="ARBA00022927"/>
    </source>
</evidence>
<evidence type="ECO:0000256" key="5">
    <source>
        <dbReference type="ARBA" id="ARBA00022989"/>
    </source>
</evidence>
<feature type="transmembrane region" description="Helical" evidence="8">
    <location>
        <begin position="158"/>
        <end position="177"/>
    </location>
</feature>
<proteinExistence type="inferred from homology"/>
<dbReference type="Pfam" id="PF04178">
    <property type="entry name" value="Got1"/>
    <property type="match status" value="1"/>
</dbReference>
<evidence type="ECO:0000256" key="9">
    <source>
        <dbReference type="SAM" id="MobiDB-lite"/>
    </source>
</evidence>
<dbReference type="EMBL" id="JALJOT010000007">
    <property type="protein sequence ID" value="KAK9909188.1"/>
    <property type="molecule type" value="Genomic_DNA"/>
</dbReference>
<evidence type="ECO:0000256" key="2">
    <source>
        <dbReference type="ARBA" id="ARBA00022448"/>
    </source>
</evidence>
<keyword evidence="3 8" id="KW-0812">Transmembrane</keyword>
<evidence type="ECO:0000256" key="7">
    <source>
        <dbReference type="ARBA" id="ARBA00025800"/>
    </source>
</evidence>
<dbReference type="InterPro" id="IPR007305">
    <property type="entry name" value="Vesicle_transpt_Got1/SFT2"/>
</dbReference>
<comment type="similarity">
    <text evidence="7 8">Belongs to the SFT2 family.</text>
</comment>
<feature type="transmembrane region" description="Helical" evidence="8">
    <location>
        <begin position="451"/>
        <end position="472"/>
    </location>
</feature>
<sequence>MASNFFSSVFGQRAGSDEPPASVLAEWNKYAGDDQGASSSDTLASAMEEGGATVQHFLVNTFSRVSTGVQGVGQSVGSGIQSAQSTLPSTSHFTWFLAFLASGVVFLILAFTLFLPVIILAPSKFAICFTFGSALIMGAFVSLRGWKSQLMHMFSAERLPFTIGYVGSMAGTLYAALALHSYILSLVCCCLQVVALLYYTISYFPGGTNGVKFVLKMAVGAFAQCLGGVQRARIDRKINKKRLSEVTLHPSETAAADEGPVYGEVSDLEDYQDPASSSNVASPSCSSDFSDFADCDSEANSLTSSQEDEMEEGLKKLSSHANGTSSASPWAQKLEEEQEKRKAAERAAVKLRQEHAQLELELQLLKQQARAEARVKEAPAHHAFLNDDVIVARTVAAIFARVVAADEVAQQWQGEVELLQKRMARMGRMEEAIERQRQRERAARDTLQRRLLRGALAVGCVGAGAFAAYMAVRWLQSPARSYVSTADLPPPQMMSTAEILQRTDVQARAEGVSSVHLPGIGQSSVLGAASALERSSGLASFFCKYLSQLY</sequence>
<evidence type="ECO:0000256" key="1">
    <source>
        <dbReference type="ARBA" id="ARBA00004141"/>
    </source>
</evidence>
<comment type="caution">
    <text evidence="10">The sequence shown here is derived from an EMBL/GenBank/DDBJ whole genome shotgun (WGS) entry which is preliminary data.</text>
</comment>
<dbReference type="InterPro" id="IPR011691">
    <property type="entry name" value="Vesicle_transpt_SFT2"/>
</dbReference>
<reference evidence="10 11" key="1">
    <citation type="journal article" date="2024" name="Nat. Commun.">
        <title>Phylogenomics reveals the evolutionary origins of lichenization in chlorophyte algae.</title>
        <authorList>
            <person name="Puginier C."/>
            <person name="Libourel C."/>
            <person name="Otte J."/>
            <person name="Skaloud P."/>
            <person name="Haon M."/>
            <person name="Grisel S."/>
            <person name="Petersen M."/>
            <person name="Berrin J.G."/>
            <person name="Delaux P.M."/>
            <person name="Dal Grande F."/>
            <person name="Keller J."/>
        </authorList>
    </citation>
    <scope>NUCLEOTIDE SEQUENCE [LARGE SCALE GENOMIC DNA]</scope>
    <source>
        <strain evidence="10 11">SAG 216-7</strain>
    </source>
</reference>
<evidence type="ECO:0000313" key="10">
    <source>
        <dbReference type="EMBL" id="KAK9909188.1"/>
    </source>
</evidence>
<feature type="region of interest" description="Disordered" evidence="9">
    <location>
        <begin position="300"/>
        <end position="341"/>
    </location>
</feature>
<dbReference type="PANTHER" id="PTHR23137">
    <property type="entry name" value="VESICLE TRANSPORT PROTEIN-RELATED"/>
    <property type="match status" value="1"/>
</dbReference>
<evidence type="ECO:0000256" key="3">
    <source>
        <dbReference type="ARBA" id="ARBA00022692"/>
    </source>
</evidence>
<name>A0ABR2YQI2_9CHLO</name>
<feature type="transmembrane region" description="Helical" evidence="8">
    <location>
        <begin position="95"/>
        <end position="118"/>
    </location>
</feature>
<keyword evidence="5 8" id="KW-1133">Transmembrane helix</keyword>
<evidence type="ECO:0000256" key="6">
    <source>
        <dbReference type="ARBA" id="ARBA00023136"/>
    </source>
</evidence>
<gene>
    <name evidence="10" type="ORF">WJX75_008437</name>
</gene>
<keyword evidence="11" id="KW-1185">Reference proteome</keyword>
<keyword evidence="2 8" id="KW-0813">Transport</keyword>
<comment type="function">
    <text evidence="8">May be involved in fusion of retrograde transport vesicles derived from an endocytic compartment with the Golgi complex.</text>
</comment>
<keyword evidence="6 8" id="KW-0472">Membrane</keyword>
<feature type="compositionally biased region" description="Polar residues" evidence="9">
    <location>
        <begin position="319"/>
        <end position="329"/>
    </location>
</feature>
<comment type="caution">
    <text evidence="8">Lacks conserved residue(s) required for the propagation of feature annotation.</text>
</comment>
<evidence type="ECO:0000313" key="11">
    <source>
        <dbReference type="Proteomes" id="UP001491310"/>
    </source>
</evidence>
<comment type="subcellular location">
    <subcellularLocation>
        <location evidence="1 8">Membrane</location>
        <topology evidence="1 8">Multi-pass membrane protein</topology>
    </subcellularLocation>
</comment>
<dbReference type="Proteomes" id="UP001491310">
    <property type="component" value="Unassembled WGS sequence"/>
</dbReference>
<organism evidence="10 11">
    <name type="scientific">Coccomyxa subellipsoidea</name>
    <dbReference type="NCBI Taxonomy" id="248742"/>
    <lineage>
        <taxon>Eukaryota</taxon>
        <taxon>Viridiplantae</taxon>
        <taxon>Chlorophyta</taxon>
        <taxon>core chlorophytes</taxon>
        <taxon>Trebouxiophyceae</taxon>
        <taxon>Trebouxiophyceae incertae sedis</taxon>
        <taxon>Coccomyxaceae</taxon>
        <taxon>Coccomyxa</taxon>
    </lineage>
</organism>
<feature type="transmembrane region" description="Helical" evidence="8">
    <location>
        <begin position="125"/>
        <end position="146"/>
    </location>
</feature>
<feature type="transmembrane region" description="Helical" evidence="8">
    <location>
        <begin position="182"/>
        <end position="201"/>
    </location>
</feature>
<accession>A0ABR2YQI2</accession>
<dbReference type="PANTHER" id="PTHR23137:SF36">
    <property type="entry name" value="VESICLE TRANSPORT PROTEIN SFT2C"/>
    <property type="match status" value="1"/>
</dbReference>